<dbReference type="InterPro" id="IPR027379">
    <property type="entry name" value="CLS_N"/>
</dbReference>
<proteinExistence type="predicted"/>
<dbReference type="Proteomes" id="UP000028939">
    <property type="component" value="Chromosome"/>
</dbReference>
<dbReference type="KEGG" id="cuv:CUREI_09945"/>
<keyword evidence="4 6" id="KW-1133">Transmembrane helix</keyword>
<gene>
    <name evidence="8" type="ORF">CUREI_09945</name>
</gene>
<evidence type="ECO:0000313" key="9">
    <source>
        <dbReference type="Proteomes" id="UP000028939"/>
    </source>
</evidence>
<dbReference type="PANTHER" id="PTHR21248:SF22">
    <property type="entry name" value="PHOSPHOLIPASE D"/>
    <property type="match status" value="1"/>
</dbReference>
<evidence type="ECO:0000313" key="8">
    <source>
        <dbReference type="EMBL" id="AIL97554.1"/>
    </source>
</evidence>
<dbReference type="InterPro" id="IPR025202">
    <property type="entry name" value="PLD-like_dom"/>
</dbReference>
<name>A0A077HMB7_9CORY</name>
<dbReference type="InterPro" id="IPR001736">
    <property type="entry name" value="PLipase_D/transphosphatidylase"/>
</dbReference>
<organism evidence="8 9">
    <name type="scientific">Corynebacterium ureicelerivorans</name>
    <dbReference type="NCBI Taxonomy" id="401472"/>
    <lineage>
        <taxon>Bacteria</taxon>
        <taxon>Bacillati</taxon>
        <taxon>Actinomycetota</taxon>
        <taxon>Actinomycetes</taxon>
        <taxon>Mycobacteriales</taxon>
        <taxon>Corynebacteriaceae</taxon>
        <taxon>Corynebacterium</taxon>
    </lineage>
</organism>
<dbReference type="GO" id="GO:0032049">
    <property type="term" value="P:cardiolipin biosynthetic process"/>
    <property type="evidence" value="ECO:0007669"/>
    <property type="project" value="UniProtKB-ARBA"/>
</dbReference>
<dbReference type="Pfam" id="PF13091">
    <property type="entry name" value="PLDc_2"/>
    <property type="match status" value="2"/>
</dbReference>
<evidence type="ECO:0000256" key="3">
    <source>
        <dbReference type="ARBA" id="ARBA00022692"/>
    </source>
</evidence>
<sequence>MTLDLSWWQFAAMVVDYAIKFVMIGVVPGGRKPSSANAWLLLILLLPVVGLPLYLLFGSTFVSRRRHRIQVQARRSLDGAWAGPDDTVRHLPPETASLVHLNRELTGYPAVRGQVRALWADYSKTMRRMATLIDEASATISIEIYAVAWDDTTDVVFRALERAVARGVHVRLLFDHIGSSKYPGFRALKRRLTAIGVDWHMMLPLAPLRGRWRRPDLRNHRKLVVIDSRVALMGSFNLIDRGYLMRGHRRAGRQWVDAFVELEGPIVGSVESMFAVDWYTESGETMELGSQVQSVEGPEEASRSNVFQLVPSGPGYLTEPNLRMFNTIVHNAKEQLTLCSPYFVPEESLLEAITSACYRGVRVDLLVGERADQFVVQHAQSAYYQQLLKAGVRIWEFPAPYVLHTKFVLADPGREGGVGVVGSSNMDIRSFSLNYESSLLVASGGLIDALEQLGANYLAVSRELTLERWSRRPWYRRYVDNVMKLTSALQ</sequence>
<dbReference type="EMBL" id="CP009215">
    <property type="protein sequence ID" value="AIL97554.1"/>
    <property type="molecule type" value="Genomic_DNA"/>
</dbReference>
<keyword evidence="3 6" id="KW-0812">Transmembrane</keyword>
<dbReference type="SMART" id="SM00155">
    <property type="entry name" value="PLDc"/>
    <property type="match status" value="2"/>
</dbReference>
<dbReference type="AlphaFoldDB" id="A0A077HMB7"/>
<evidence type="ECO:0000256" key="2">
    <source>
        <dbReference type="ARBA" id="ARBA00022475"/>
    </source>
</evidence>
<dbReference type="GO" id="GO:0008808">
    <property type="term" value="F:cardiolipin synthase activity"/>
    <property type="evidence" value="ECO:0007669"/>
    <property type="project" value="TreeGrafter"/>
</dbReference>
<keyword evidence="9" id="KW-1185">Reference proteome</keyword>
<feature type="transmembrane region" description="Helical" evidence="6">
    <location>
        <begin position="6"/>
        <end position="27"/>
    </location>
</feature>
<dbReference type="GO" id="GO:0005886">
    <property type="term" value="C:plasma membrane"/>
    <property type="evidence" value="ECO:0007669"/>
    <property type="project" value="UniProtKB-SubCell"/>
</dbReference>
<dbReference type="RefSeq" id="WP_038613075.1">
    <property type="nucleotide sequence ID" value="NZ_CP009215.1"/>
</dbReference>
<feature type="domain" description="PLD phosphodiesterase" evidence="7">
    <location>
        <begin position="215"/>
        <end position="242"/>
    </location>
</feature>
<comment type="subcellular location">
    <subcellularLocation>
        <location evidence="1">Cell membrane</location>
        <topology evidence="1">Multi-pass membrane protein</topology>
    </subcellularLocation>
</comment>
<dbReference type="HOGENOM" id="CLU_038053_1_0_11"/>
<evidence type="ECO:0000256" key="4">
    <source>
        <dbReference type="ARBA" id="ARBA00022989"/>
    </source>
</evidence>
<accession>A0A077HMB7</accession>
<dbReference type="STRING" id="401472.CUREI_09945"/>
<dbReference type="PROSITE" id="PS50035">
    <property type="entry name" value="PLD"/>
    <property type="match status" value="2"/>
</dbReference>
<evidence type="ECO:0000256" key="1">
    <source>
        <dbReference type="ARBA" id="ARBA00004651"/>
    </source>
</evidence>
<feature type="transmembrane region" description="Helical" evidence="6">
    <location>
        <begin position="39"/>
        <end position="57"/>
    </location>
</feature>
<dbReference type="SUPFAM" id="SSF56024">
    <property type="entry name" value="Phospholipase D/nuclease"/>
    <property type="match status" value="2"/>
</dbReference>
<evidence type="ECO:0000256" key="6">
    <source>
        <dbReference type="SAM" id="Phobius"/>
    </source>
</evidence>
<reference evidence="8 9" key="1">
    <citation type="submission" date="2014-08" db="EMBL/GenBank/DDBJ databases">
        <title>Complete genome sequence of Corynebacterium ureicelerivorans DSM 45051, a lipophilic and urea-splitting isolate from a blood culture of a septicaemia patient.</title>
        <authorList>
            <person name="Tippelt A."/>
            <person name="Albersmeier A."/>
            <person name="Brinkrolf K."/>
            <person name="Ruckert C."/>
            <person name="Tauch A."/>
        </authorList>
    </citation>
    <scope>NUCLEOTIDE SEQUENCE [LARGE SCALE GENOMIC DNA]</scope>
    <source>
        <strain evidence="8 9">IMMIB RIV-2301</strain>
    </source>
</reference>
<feature type="domain" description="PLD phosphodiesterase" evidence="7">
    <location>
        <begin position="399"/>
        <end position="430"/>
    </location>
</feature>
<keyword evidence="2" id="KW-1003">Cell membrane</keyword>
<evidence type="ECO:0000259" key="7">
    <source>
        <dbReference type="PROSITE" id="PS50035"/>
    </source>
</evidence>
<protein>
    <submittedName>
        <fullName evidence="8">Cardiolipin synthase</fullName>
    </submittedName>
</protein>
<dbReference type="Pfam" id="PF13396">
    <property type="entry name" value="PLDc_N"/>
    <property type="match status" value="1"/>
</dbReference>
<evidence type="ECO:0000256" key="5">
    <source>
        <dbReference type="ARBA" id="ARBA00023136"/>
    </source>
</evidence>
<dbReference type="PANTHER" id="PTHR21248">
    <property type="entry name" value="CARDIOLIPIN SYNTHASE"/>
    <property type="match status" value="1"/>
</dbReference>
<dbReference type="OrthoDB" id="9762009at2"/>
<dbReference type="Gene3D" id="3.30.870.10">
    <property type="entry name" value="Endonuclease Chain A"/>
    <property type="match status" value="2"/>
</dbReference>
<keyword evidence="5 6" id="KW-0472">Membrane</keyword>